<reference evidence="2 3" key="1">
    <citation type="submission" date="2013-09" db="EMBL/GenBank/DDBJ databases">
        <title>Genome sequencing of Arenimonas composti.</title>
        <authorList>
            <person name="Chen F."/>
            <person name="Wang G."/>
        </authorList>
    </citation>
    <scope>NUCLEOTIDE SEQUENCE [LARGE SCALE GENOMIC DNA]</scope>
    <source>
        <strain evidence="2 3">TR7-09</strain>
    </source>
</reference>
<sequence length="191" mass="19800">MSLRYAAPTLLLLAACGGAPPDAAVAEAPGTEVVEDATAIDWSACRLPASALPVGGRLFVVDGGRPAPGAEPGREAIRRVDIEVPGPVSLLLTAPDMTVWMVRVSPETEVQAVFASGDESQRITGQRLGDARLAVSAATGQPCGRYWRRDGDGPGYAEVAEAVFGRGHDAVYTMRTGTVVIGGTDSMEPDP</sequence>
<organism evidence="2 3">
    <name type="scientific">Arenimonas composti TR7-09 = DSM 18010</name>
    <dbReference type="NCBI Taxonomy" id="1121013"/>
    <lineage>
        <taxon>Bacteria</taxon>
        <taxon>Pseudomonadati</taxon>
        <taxon>Pseudomonadota</taxon>
        <taxon>Gammaproteobacteria</taxon>
        <taxon>Lysobacterales</taxon>
        <taxon>Lysobacteraceae</taxon>
        <taxon>Arenimonas</taxon>
    </lineage>
</organism>
<evidence type="ECO:0000256" key="1">
    <source>
        <dbReference type="SAM" id="SignalP"/>
    </source>
</evidence>
<dbReference type="EMBL" id="AWXU01000021">
    <property type="protein sequence ID" value="KFN50268.1"/>
    <property type="molecule type" value="Genomic_DNA"/>
</dbReference>
<keyword evidence="1" id="KW-0732">Signal</keyword>
<evidence type="ECO:0000313" key="3">
    <source>
        <dbReference type="Proteomes" id="UP000029391"/>
    </source>
</evidence>
<feature type="signal peptide" evidence="1">
    <location>
        <begin position="1"/>
        <end position="23"/>
    </location>
</feature>
<accession>A0A091BC67</accession>
<name>A0A091BC67_9GAMM</name>
<dbReference type="STRING" id="1121013.GCA_000426365_01772"/>
<dbReference type="RefSeq" id="WP_026817016.1">
    <property type="nucleotide sequence ID" value="NZ_AUFF01000003.1"/>
</dbReference>
<proteinExistence type="predicted"/>
<protein>
    <submittedName>
        <fullName evidence="2">Uncharacterized protein</fullName>
    </submittedName>
</protein>
<dbReference type="AlphaFoldDB" id="A0A091BC67"/>
<dbReference type="Proteomes" id="UP000029391">
    <property type="component" value="Unassembled WGS sequence"/>
</dbReference>
<comment type="caution">
    <text evidence="2">The sequence shown here is derived from an EMBL/GenBank/DDBJ whole genome shotgun (WGS) entry which is preliminary data.</text>
</comment>
<dbReference type="PROSITE" id="PS51257">
    <property type="entry name" value="PROKAR_LIPOPROTEIN"/>
    <property type="match status" value="1"/>
</dbReference>
<dbReference type="OrthoDB" id="5966168at2"/>
<keyword evidence="3" id="KW-1185">Reference proteome</keyword>
<feature type="chain" id="PRO_5001871044" evidence="1">
    <location>
        <begin position="24"/>
        <end position="191"/>
    </location>
</feature>
<gene>
    <name evidence="2" type="ORF">P873_07880</name>
</gene>
<evidence type="ECO:0000313" key="2">
    <source>
        <dbReference type="EMBL" id="KFN50268.1"/>
    </source>
</evidence>